<dbReference type="InterPro" id="IPR013785">
    <property type="entry name" value="Aldolase_TIM"/>
</dbReference>
<dbReference type="OrthoDB" id="9814797at2"/>
<sequence>MLQACLNGGRVRTAAARVPLTPSELAADAMACRDAGAETLHVHPRNAMGAESLAPGDVAAALVAIRAAVPHMPVGISTGTWIAPGGRARHEDMAGWTALPDYVSINLNEDDAPEIMEMMAGRGIGIEAGIWSVADAERFTALPDPPPPLRILIEMQDVEPQAALDEADRVLRILADRAIAAPILLHGSGRSAWPCVGEAARRGCDTRIGFEDVLVLPDGSPARDNAALVSAAHAIMIRAAPPR</sequence>
<dbReference type="PANTHER" id="PTHR37418:SF1">
    <property type="entry name" value="3-KETO-5-AMINOHEXANOATE CLEAVAGE PROTEIN"/>
    <property type="match status" value="1"/>
</dbReference>
<dbReference type="Pfam" id="PF05853">
    <property type="entry name" value="BKACE"/>
    <property type="match status" value="1"/>
</dbReference>
<dbReference type="GO" id="GO:0043720">
    <property type="term" value="F:3-keto-5-aminohexanoate cleavage activity"/>
    <property type="evidence" value="ECO:0007669"/>
    <property type="project" value="InterPro"/>
</dbReference>
<dbReference type="Proteomes" id="UP000193083">
    <property type="component" value="Unassembled WGS sequence"/>
</dbReference>
<accession>A0A1X7N4I4</accession>
<dbReference type="Gene3D" id="3.20.20.70">
    <property type="entry name" value="Aldolase class I"/>
    <property type="match status" value="1"/>
</dbReference>
<dbReference type="InterPro" id="IPR008567">
    <property type="entry name" value="BKACE"/>
</dbReference>
<name>A0A1X7N4I4_9HYPH</name>
<proteinExistence type="predicted"/>
<dbReference type="PANTHER" id="PTHR37418">
    <property type="entry name" value="3-KETO-5-AMINOHEXANOATE CLEAVAGE ENZYME-RELATED"/>
    <property type="match status" value="1"/>
</dbReference>
<reference evidence="1 2" key="1">
    <citation type="submission" date="2017-04" db="EMBL/GenBank/DDBJ databases">
        <authorList>
            <person name="Afonso C.L."/>
            <person name="Miller P.J."/>
            <person name="Scott M.A."/>
            <person name="Spackman E."/>
            <person name="Goraichik I."/>
            <person name="Dimitrov K.M."/>
            <person name="Suarez D.L."/>
            <person name="Swayne D.E."/>
        </authorList>
    </citation>
    <scope>NUCLEOTIDE SEQUENCE [LARGE SCALE GENOMIC DNA]</scope>
    <source>
        <strain evidence="1 2">B5P</strain>
    </source>
</reference>
<dbReference type="RefSeq" id="WP_085463378.1">
    <property type="nucleotide sequence ID" value="NZ_FXBL01000004.1"/>
</dbReference>
<dbReference type="EMBL" id="FXBL01000004">
    <property type="protein sequence ID" value="SMH32297.1"/>
    <property type="molecule type" value="Genomic_DNA"/>
</dbReference>
<protein>
    <submittedName>
        <fullName evidence="1">Uncharacterized conserved protein, DUF849 family</fullName>
    </submittedName>
</protein>
<gene>
    <name evidence="1" type="ORF">SAMN02982922_1277</name>
</gene>
<evidence type="ECO:0000313" key="2">
    <source>
        <dbReference type="Proteomes" id="UP000193083"/>
    </source>
</evidence>
<keyword evidence="2" id="KW-1185">Reference proteome</keyword>
<evidence type="ECO:0000313" key="1">
    <source>
        <dbReference type="EMBL" id="SMH32297.1"/>
    </source>
</evidence>
<dbReference type="AlphaFoldDB" id="A0A1X7N4I4"/>
<organism evidence="1 2">
    <name type="scientific">Mesorhizobium australicum</name>
    <dbReference type="NCBI Taxonomy" id="536018"/>
    <lineage>
        <taxon>Bacteria</taxon>
        <taxon>Pseudomonadati</taxon>
        <taxon>Pseudomonadota</taxon>
        <taxon>Alphaproteobacteria</taxon>
        <taxon>Hyphomicrobiales</taxon>
        <taxon>Phyllobacteriaceae</taxon>
        <taxon>Mesorhizobium</taxon>
    </lineage>
</organism>